<organism evidence="2 3">
    <name type="scientific">Actinidia rufa</name>
    <dbReference type="NCBI Taxonomy" id="165716"/>
    <lineage>
        <taxon>Eukaryota</taxon>
        <taxon>Viridiplantae</taxon>
        <taxon>Streptophyta</taxon>
        <taxon>Embryophyta</taxon>
        <taxon>Tracheophyta</taxon>
        <taxon>Spermatophyta</taxon>
        <taxon>Magnoliopsida</taxon>
        <taxon>eudicotyledons</taxon>
        <taxon>Gunneridae</taxon>
        <taxon>Pentapetalae</taxon>
        <taxon>asterids</taxon>
        <taxon>Ericales</taxon>
        <taxon>Actinidiaceae</taxon>
        <taxon>Actinidia</taxon>
    </lineage>
</organism>
<dbReference type="Proteomes" id="UP000585474">
    <property type="component" value="Unassembled WGS sequence"/>
</dbReference>
<accession>A0A7J0FVH2</accession>
<feature type="region of interest" description="Disordered" evidence="1">
    <location>
        <begin position="39"/>
        <end position="69"/>
    </location>
</feature>
<evidence type="ECO:0000313" key="2">
    <source>
        <dbReference type="EMBL" id="GFZ02574.1"/>
    </source>
</evidence>
<dbReference type="EMBL" id="BJWL01000015">
    <property type="protein sequence ID" value="GFZ02574.1"/>
    <property type="molecule type" value="Genomic_DNA"/>
</dbReference>
<keyword evidence="3" id="KW-1185">Reference proteome</keyword>
<sequence>MRGSFNMRKDPREGLRKRLWSMFPIGYYRLEVEASENNAGVRVSEYSSSGGKSRVGELSEVEEREGSGN</sequence>
<evidence type="ECO:0000313" key="3">
    <source>
        <dbReference type="Proteomes" id="UP000585474"/>
    </source>
</evidence>
<name>A0A7J0FVH2_9ERIC</name>
<proteinExistence type="predicted"/>
<evidence type="ECO:0000256" key="1">
    <source>
        <dbReference type="SAM" id="MobiDB-lite"/>
    </source>
</evidence>
<gene>
    <name evidence="2" type="ORF">Acr_15g0011820</name>
</gene>
<dbReference type="AlphaFoldDB" id="A0A7J0FVH2"/>
<reference evidence="2 3" key="1">
    <citation type="submission" date="2019-07" db="EMBL/GenBank/DDBJ databases">
        <title>De Novo Assembly of kiwifruit Actinidia rufa.</title>
        <authorList>
            <person name="Sugita-Konishi S."/>
            <person name="Sato K."/>
            <person name="Mori E."/>
            <person name="Abe Y."/>
            <person name="Kisaki G."/>
            <person name="Hamano K."/>
            <person name="Suezawa K."/>
            <person name="Otani M."/>
            <person name="Fukuda T."/>
            <person name="Manabe T."/>
            <person name="Gomi K."/>
            <person name="Tabuchi M."/>
            <person name="Akimitsu K."/>
            <person name="Kataoka I."/>
        </authorList>
    </citation>
    <scope>NUCLEOTIDE SEQUENCE [LARGE SCALE GENOMIC DNA]</scope>
    <source>
        <strain evidence="3">cv. Fuchu</strain>
    </source>
</reference>
<protein>
    <submittedName>
        <fullName evidence="2">SNF2 domain-containing protein</fullName>
    </submittedName>
</protein>
<comment type="caution">
    <text evidence="2">The sequence shown here is derived from an EMBL/GenBank/DDBJ whole genome shotgun (WGS) entry which is preliminary data.</text>
</comment>